<gene>
    <name evidence="2" type="ORF">GGX14DRAFT_665225</name>
</gene>
<comment type="caution">
    <text evidence="2">The sequence shown here is derived from an EMBL/GenBank/DDBJ whole genome shotgun (WGS) entry which is preliminary data.</text>
</comment>
<accession>A0AAD6Y4G3</accession>
<proteinExistence type="predicted"/>
<sequence length="380" mass="41426">MVNASHHVIADQYLSEEADKPEAELARIEERLENEPEIRETVSGRMLIGNLLNPVNRAPFPEIRPTGFEYARQKQNAGDGPLCPTYNPLSVHTTVHWSYPEINDSIAGSMTLALSGGRTKISASGLGRQERPAPFQLKLPRVDEETGVHLIGLSLSRCRTSRRCWRRVGSMNIISAIQTANGCQLERALAGTGIASSGLGSSSSRRSSPSSSSNSRVLRRRLDIAPDGAMYHLDANGTRTRIPFVDEAFNDSHGDRQDLGVMRVTFMSSAQDYVARTRYLVGTQPDSNSESTVEARRAIAKLTVPALILYKTGAAPRISLTPIRPFSGPSYSAIVGKSFLDPHAAMNMFVPTCGEEVDIVTEPLAARYTSALNYSQLLAP</sequence>
<evidence type="ECO:0000313" key="2">
    <source>
        <dbReference type="EMBL" id="KAJ7198810.1"/>
    </source>
</evidence>
<evidence type="ECO:0000256" key="1">
    <source>
        <dbReference type="SAM" id="MobiDB-lite"/>
    </source>
</evidence>
<dbReference type="EMBL" id="JARJCW010000071">
    <property type="protein sequence ID" value="KAJ7198810.1"/>
    <property type="molecule type" value="Genomic_DNA"/>
</dbReference>
<protein>
    <submittedName>
        <fullName evidence="2">Uncharacterized protein</fullName>
    </submittedName>
</protein>
<reference evidence="2" key="1">
    <citation type="submission" date="2023-03" db="EMBL/GenBank/DDBJ databases">
        <title>Massive genome expansion in bonnet fungi (Mycena s.s.) driven by repeated elements and novel gene families across ecological guilds.</title>
        <authorList>
            <consortium name="Lawrence Berkeley National Laboratory"/>
            <person name="Harder C.B."/>
            <person name="Miyauchi S."/>
            <person name="Viragh M."/>
            <person name="Kuo A."/>
            <person name="Thoen E."/>
            <person name="Andreopoulos B."/>
            <person name="Lu D."/>
            <person name="Skrede I."/>
            <person name="Drula E."/>
            <person name="Henrissat B."/>
            <person name="Morin E."/>
            <person name="Kohler A."/>
            <person name="Barry K."/>
            <person name="LaButti K."/>
            <person name="Morin E."/>
            <person name="Salamov A."/>
            <person name="Lipzen A."/>
            <person name="Mereny Z."/>
            <person name="Hegedus B."/>
            <person name="Baldrian P."/>
            <person name="Stursova M."/>
            <person name="Weitz H."/>
            <person name="Taylor A."/>
            <person name="Grigoriev I.V."/>
            <person name="Nagy L.G."/>
            <person name="Martin F."/>
            <person name="Kauserud H."/>
        </authorList>
    </citation>
    <scope>NUCLEOTIDE SEQUENCE</scope>
    <source>
        <strain evidence="2">9144</strain>
    </source>
</reference>
<keyword evidence="3" id="KW-1185">Reference proteome</keyword>
<dbReference type="Proteomes" id="UP001219525">
    <property type="component" value="Unassembled WGS sequence"/>
</dbReference>
<dbReference type="AlphaFoldDB" id="A0AAD6Y4G3"/>
<evidence type="ECO:0000313" key="3">
    <source>
        <dbReference type="Proteomes" id="UP001219525"/>
    </source>
</evidence>
<feature type="compositionally biased region" description="Low complexity" evidence="1">
    <location>
        <begin position="196"/>
        <end position="216"/>
    </location>
</feature>
<name>A0AAD6Y4G3_9AGAR</name>
<organism evidence="2 3">
    <name type="scientific">Mycena pura</name>
    <dbReference type="NCBI Taxonomy" id="153505"/>
    <lineage>
        <taxon>Eukaryota</taxon>
        <taxon>Fungi</taxon>
        <taxon>Dikarya</taxon>
        <taxon>Basidiomycota</taxon>
        <taxon>Agaricomycotina</taxon>
        <taxon>Agaricomycetes</taxon>
        <taxon>Agaricomycetidae</taxon>
        <taxon>Agaricales</taxon>
        <taxon>Marasmiineae</taxon>
        <taxon>Mycenaceae</taxon>
        <taxon>Mycena</taxon>
    </lineage>
</organism>
<feature type="region of interest" description="Disordered" evidence="1">
    <location>
        <begin position="196"/>
        <end position="217"/>
    </location>
</feature>